<evidence type="ECO:0000256" key="1">
    <source>
        <dbReference type="SAM" id="Phobius"/>
    </source>
</evidence>
<name>A0A368ZHP3_9FLAO</name>
<keyword evidence="2" id="KW-0804">Transcription</keyword>
<dbReference type="OrthoDB" id="979271at2"/>
<dbReference type="InterPro" id="IPR013325">
    <property type="entry name" value="RNA_pol_sigma_r2"/>
</dbReference>
<keyword evidence="1" id="KW-0472">Membrane</keyword>
<accession>A0A368ZHP3</accession>
<keyword evidence="3" id="KW-1185">Reference proteome</keyword>
<dbReference type="AlphaFoldDB" id="A0A368ZHP3"/>
<dbReference type="EMBL" id="QPJO01000001">
    <property type="protein sequence ID" value="RCW93290.1"/>
    <property type="molecule type" value="Genomic_DNA"/>
</dbReference>
<dbReference type="GO" id="GO:0006352">
    <property type="term" value="P:DNA-templated transcription initiation"/>
    <property type="evidence" value="ECO:0007669"/>
    <property type="project" value="InterPro"/>
</dbReference>
<reference evidence="2 3" key="1">
    <citation type="submission" date="2018-07" db="EMBL/GenBank/DDBJ databases">
        <title>Genomic Encyclopedia of Type Strains, Phase III (KMG-III): the genomes of soil and plant-associated and newly described type strains.</title>
        <authorList>
            <person name="Whitman W."/>
        </authorList>
    </citation>
    <scope>NUCLEOTIDE SEQUENCE [LARGE SCALE GENOMIC DNA]</scope>
    <source>
        <strain evidence="2 3">CECT 7958</strain>
    </source>
</reference>
<evidence type="ECO:0000313" key="3">
    <source>
        <dbReference type="Proteomes" id="UP000253436"/>
    </source>
</evidence>
<evidence type="ECO:0000313" key="2">
    <source>
        <dbReference type="EMBL" id="RCW93290.1"/>
    </source>
</evidence>
<dbReference type="InterPro" id="IPR011990">
    <property type="entry name" value="TPR-like_helical_dom_sf"/>
</dbReference>
<dbReference type="SUPFAM" id="SSF88946">
    <property type="entry name" value="Sigma2 domain of RNA polymerase sigma factors"/>
    <property type="match status" value="1"/>
</dbReference>
<sequence>MQNHKDQNYCNRLVANDTAIVHAIYKQWAPSVINFIKQQHGDVYDAQDIIQETVIVIYHYFRQHNVVLPCAFGTYFLSLCQHRWGLELQRRDTNRQVDLNALAPSEAVVEMWVSKTIAHENENRRYETGFQQLSNACKDVLLTSEEDLSLLKNPSAEENNKTTCLAEWTTLVLQQSDASNHVKLNTEGFDMFQKYQAKTMSSDVRLNFEAELNGDGNLKEAFQIYSSLQAYLEDGLKHEQEIGDFKANLDVISNQYFNALEAEALQPKPSKKSKTLTIAVVVVVFLIGVVLVFSIFANPSYEDYNDFKSISLMQRSPDDITTKLAEERFNTQDYAGALEAFNEILEADFANLEIQMYKSIALVETNQFEEANHLLLKIIEGSSAYRAKAKWILALSHLKQDNIAACIDVLQSIPQDANTYMKAQQLLKRLE</sequence>
<organism evidence="2 3">
    <name type="scientific">Winogradskyella arenosi</name>
    <dbReference type="NCBI Taxonomy" id="533325"/>
    <lineage>
        <taxon>Bacteria</taxon>
        <taxon>Pseudomonadati</taxon>
        <taxon>Bacteroidota</taxon>
        <taxon>Flavobacteriia</taxon>
        <taxon>Flavobacteriales</taxon>
        <taxon>Flavobacteriaceae</taxon>
        <taxon>Winogradskyella</taxon>
    </lineage>
</organism>
<dbReference type="GO" id="GO:0003700">
    <property type="term" value="F:DNA-binding transcription factor activity"/>
    <property type="evidence" value="ECO:0007669"/>
    <property type="project" value="InterPro"/>
</dbReference>
<protein>
    <submittedName>
        <fullName evidence="2">DNA-directed RNA polymerase specialized sigma24 family protein</fullName>
    </submittedName>
</protein>
<dbReference type="Proteomes" id="UP000253436">
    <property type="component" value="Unassembled WGS sequence"/>
</dbReference>
<proteinExistence type="predicted"/>
<keyword evidence="2" id="KW-0240">DNA-directed RNA polymerase</keyword>
<dbReference type="GO" id="GO:0000428">
    <property type="term" value="C:DNA-directed RNA polymerase complex"/>
    <property type="evidence" value="ECO:0007669"/>
    <property type="project" value="UniProtKB-KW"/>
</dbReference>
<dbReference type="RefSeq" id="WP_114307830.1">
    <property type="nucleotide sequence ID" value="NZ_QPJO01000001.1"/>
</dbReference>
<dbReference type="SUPFAM" id="SSF48452">
    <property type="entry name" value="TPR-like"/>
    <property type="match status" value="1"/>
</dbReference>
<dbReference type="Gene3D" id="1.25.40.10">
    <property type="entry name" value="Tetratricopeptide repeat domain"/>
    <property type="match status" value="1"/>
</dbReference>
<keyword evidence="1" id="KW-0812">Transmembrane</keyword>
<gene>
    <name evidence="2" type="ORF">DFQ08_10182</name>
</gene>
<comment type="caution">
    <text evidence="2">The sequence shown here is derived from an EMBL/GenBank/DDBJ whole genome shotgun (WGS) entry which is preliminary data.</text>
</comment>
<keyword evidence="1" id="KW-1133">Transmembrane helix</keyword>
<dbReference type="Gene3D" id="1.10.1740.10">
    <property type="match status" value="1"/>
</dbReference>
<feature type="transmembrane region" description="Helical" evidence="1">
    <location>
        <begin position="276"/>
        <end position="297"/>
    </location>
</feature>